<dbReference type="InterPro" id="IPR015886">
    <property type="entry name" value="H2TH_FPG"/>
</dbReference>
<keyword evidence="14" id="KW-0326">Glycosidase</keyword>
<comment type="similarity">
    <text evidence="3">Belongs to the FPG family.</text>
</comment>
<proteinExistence type="inferred from homology"/>
<evidence type="ECO:0000256" key="5">
    <source>
        <dbReference type="ARBA" id="ARBA00022723"/>
    </source>
</evidence>
<keyword evidence="9" id="KW-0862">Zinc</keyword>
<keyword evidence="8" id="KW-0378">Hydrolase</keyword>
<dbReference type="InterPro" id="IPR035937">
    <property type="entry name" value="FPG_N"/>
</dbReference>
<dbReference type="InterPro" id="IPR015887">
    <property type="entry name" value="DNA_glyclase_Znf_dom_DNA_BS"/>
</dbReference>
<dbReference type="PANTHER" id="PTHR22993">
    <property type="entry name" value="FORMAMIDOPYRIMIDINE-DNA GLYCOSYLASE"/>
    <property type="match status" value="1"/>
</dbReference>
<dbReference type="Pfam" id="PF06827">
    <property type="entry name" value="zf-FPG_IleRS"/>
    <property type="match status" value="1"/>
</dbReference>
<dbReference type="GO" id="GO:0006284">
    <property type="term" value="P:base-excision repair"/>
    <property type="evidence" value="ECO:0007669"/>
    <property type="project" value="InterPro"/>
</dbReference>
<evidence type="ECO:0000259" key="17">
    <source>
        <dbReference type="PROSITE" id="PS51066"/>
    </source>
</evidence>
<dbReference type="SUPFAM" id="SSF81624">
    <property type="entry name" value="N-terminal domain of MutM-like DNA repair proteins"/>
    <property type="match status" value="1"/>
</dbReference>
<dbReference type="InterPro" id="IPR012319">
    <property type="entry name" value="FPG_cat"/>
</dbReference>
<sequence>MPELPEIETIRLQISKIIIGKRIETISIEKKKSFIGDPSLTYNSKIKNIRRFAKILVIDFSNNISLAVHLKMSGQLLFRSENIEVRIKNGKLNNLPDKHTRVIITFTDGDKLFFNDMRMFGWLRVLKRRDLSNIVDKLGPDALNELDEKKFYEILNSSKRPIKLVLMDQEKIAGVGNIYANDALFLSRIDPKMQANKLSNGQIVKLLGSIKRVLRDGIKWKGASRNNFRDIYGEKGNVQDHFWVYDRLGYECPNKCGGKIKKIRLGGRGTFFCVNCQKEGDLVE</sequence>
<dbReference type="SMART" id="SM01232">
    <property type="entry name" value="H2TH"/>
    <property type="match status" value="1"/>
</dbReference>
<dbReference type="PROSITE" id="PS01242">
    <property type="entry name" value="ZF_FPG_1"/>
    <property type="match status" value="1"/>
</dbReference>
<organism evidence="19 20">
    <name type="scientific">Candidatus Gottesmanbacteria bacterium RIFCSPHIGHO2_01_FULL_39_10</name>
    <dbReference type="NCBI Taxonomy" id="1798375"/>
    <lineage>
        <taxon>Bacteria</taxon>
        <taxon>Candidatus Gottesmaniibacteriota</taxon>
    </lineage>
</organism>
<gene>
    <name evidence="19" type="ORF">A2773_06075</name>
</gene>
<feature type="domain" description="FPG-type" evidence="17">
    <location>
        <begin position="243"/>
        <end position="278"/>
    </location>
</feature>
<dbReference type="GO" id="GO:0140078">
    <property type="term" value="F:class I DNA-(apurinic or apyrimidinic site) endonuclease activity"/>
    <property type="evidence" value="ECO:0007669"/>
    <property type="project" value="UniProtKB-EC"/>
</dbReference>
<evidence type="ECO:0000256" key="4">
    <source>
        <dbReference type="ARBA" id="ARBA00011245"/>
    </source>
</evidence>
<dbReference type="STRING" id="1798375.A2773_06075"/>
<dbReference type="SUPFAM" id="SSF46946">
    <property type="entry name" value="S13-like H2TH domain"/>
    <property type="match status" value="1"/>
</dbReference>
<dbReference type="Pfam" id="PF01149">
    <property type="entry name" value="Fapy_DNA_glyco"/>
    <property type="match status" value="1"/>
</dbReference>
<keyword evidence="5" id="KW-0479">Metal-binding</keyword>
<dbReference type="FunFam" id="1.10.8.50:FF:000003">
    <property type="entry name" value="Formamidopyrimidine-DNA glycosylase"/>
    <property type="match status" value="1"/>
</dbReference>
<dbReference type="Gene3D" id="3.20.190.10">
    <property type="entry name" value="MutM-like, N-terminal"/>
    <property type="match status" value="1"/>
</dbReference>
<evidence type="ECO:0000256" key="3">
    <source>
        <dbReference type="ARBA" id="ARBA00009409"/>
    </source>
</evidence>
<evidence type="ECO:0000256" key="11">
    <source>
        <dbReference type="ARBA" id="ARBA00023204"/>
    </source>
</evidence>
<dbReference type="Pfam" id="PF06831">
    <property type="entry name" value="H2TH"/>
    <property type="match status" value="1"/>
</dbReference>
<dbReference type="GO" id="GO:0034039">
    <property type="term" value="F:8-oxo-7,8-dihydroguanine DNA N-glycosylase activity"/>
    <property type="evidence" value="ECO:0007669"/>
    <property type="project" value="TreeGrafter"/>
</dbReference>
<evidence type="ECO:0000313" key="20">
    <source>
        <dbReference type="Proteomes" id="UP000177383"/>
    </source>
</evidence>
<dbReference type="PANTHER" id="PTHR22993:SF9">
    <property type="entry name" value="FORMAMIDOPYRIMIDINE-DNA GLYCOSYLASE"/>
    <property type="match status" value="1"/>
</dbReference>
<keyword evidence="13" id="KW-0511">Multifunctional enzyme</keyword>
<name>A0A1F5ZLS5_9BACT</name>
<evidence type="ECO:0000259" key="18">
    <source>
        <dbReference type="PROSITE" id="PS51068"/>
    </source>
</evidence>
<dbReference type="AlphaFoldDB" id="A0A1F5ZLS5"/>
<keyword evidence="12" id="KW-0456">Lyase</keyword>
<dbReference type="SUPFAM" id="SSF57716">
    <property type="entry name" value="Glucocorticoid receptor-like (DNA-binding domain)"/>
    <property type="match status" value="1"/>
</dbReference>
<evidence type="ECO:0000256" key="16">
    <source>
        <dbReference type="PROSITE-ProRule" id="PRU00391"/>
    </source>
</evidence>
<keyword evidence="7 16" id="KW-0863">Zinc-finger</keyword>
<feature type="domain" description="Formamidopyrimidine-DNA glycosylase catalytic" evidence="18">
    <location>
        <begin position="2"/>
        <end position="121"/>
    </location>
</feature>
<comment type="caution">
    <text evidence="19">The sequence shown here is derived from an EMBL/GenBank/DDBJ whole genome shotgun (WGS) entry which is preliminary data.</text>
</comment>
<dbReference type="InterPro" id="IPR010979">
    <property type="entry name" value="Ribosomal_uS13-like_H2TH"/>
</dbReference>
<reference evidence="19 20" key="1">
    <citation type="journal article" date="2016" name="Nat. Commun.">
        <title>Thousands of microbial genomes shed light on interconnected biogeochemical processes in an aquifer system.</title>
        <authorList>
            <person name="Anantharaman K."/>
            <person name="Brown C.T."/>
            <person name="Hug L.A."/>
            <person name="Sharon I."/>
            <person name="Castelle C.J."/>
            <person name="Probst A.J."/>
            <person name="Thomas B.C."/>
            <person name="Singh A."/>
            <person name="Wilkins M.J."/>
            <person name="Karaoz U."/>
            <person name="Brodie E.L."/>
            <person name="Williams K.H."/>
            <person name="Hubbard S.S."/>
            <person name="Banfield J.F."/>
        </authorList>
    </citation>
    <scope>NUCLEOTIDE SEQUENCE [LARGE SCALE GENOMIC DNA]</scope>
</reference>
<evidence type="ECO:0000256" key="8">
    <source>
        <dbReference type="ARBA" id="ARBA00022801"/>
    </source>
</evidence>
<comment type="catalytic activity">
    <reaction evidence="1">
        <text>Hydrolysis of DNA containing ring-opened 7-methylguanine residues, releasing 2,6-diamino-4-hydroxy-5-(N-methyl)formamidopyrimidine.</text>
        <dbReference type="EC" id="3.2.2.23"/>
    </reaction>
</comment>
<dbReference type="InterPro" id="IPR010663">
    <property type="entry name" value="Znf_FPG/IleRS"/>
</dbReference>
<dbReference type="InterPro" id="IPR020629">
    <property type="entry name" value="FPG_Glyclase"/>
</dbReference>
<dbReference type="InterPro" id="IPR000214">
    <property type="entry name" value="Znf_DNA_glyclase/AP_lyase"/>
</dbReference>
<dbReference type="GO" id="GO:0003684">
    <property type="term" value="F:damaged DNA binding"/>
    <property type="evidence" value="ECO:0007669"/>
    <property type="project" value="InterPro"/>
</dbReference>
<evidence type="ECO:0000256" key="14">
    <source>
        <dbReference type="ARBA" id="ARBA00023295"/>
    </source>
</evidence>
<dbReference type="PROSITE" id="PS51068">
    <property type="entry name" value="FPG_CAT"/>
    <property type="match status" value="1"/>
</dbReference>
<dbReference type="Proteomes" id="UP000177383">
    <property type="component" value="Unassembled WGS sequence"/>
</dbReference>
<dbReference type="Gene3D" id="1.10.8.50">
    <property type="match status" value="1"/>
</dbReference>
<keyword evidence="11" id="KW-0234">DNA repair</keyword>
<evidence type="ECO:0000256" key="1">
    <source>
        <dbReference type="ARBA" id="ARBA00001668"/>
    </source>
</evidence>
<dbReference type="CDD" id="cd08966">
    <property type="entry name" value="EcFpg-like_N"/>
    <property type="match status" value="1"/>
</dbReference>
<accession>A0A1F5ZLS5</accession>
<protein>
    <submittedName>
        <fullName evidence="19">DNA-formamidopyrimidine glycosylase</fullName>
    </submittedName>
</protein>
<keyword evidence="6" id="KW-0227">DNA damage</keyword>
<comment type="catalytic activity">
    <reaction evidence="15">
        <text>2'-deoxyribonucleotide-(2'-deoxyribose 5'-phosphate)-2'-deoxyribonucleotide-DNA = a 3'-end 2'-deoxyribonucleotide-(2,3-dehydro-2,3-deoxyribose 5'-phosphate)-DNA + a 5'-end 5'-phospho-2'-deoxyribonucleoside-DNA + H(+)</text>
        <dbReference type="Rhea" id="RHEA:66592"/>
        <dbReference type="Rhea" id="RHEA-COMP:13180"/>
        <dbReference type="Rhea" id="RHEA-COMP:16897"/>
        <dbReference type="Rhea" id="RHEA-COMP:17067"/>
        <dbReference type="ChEBI" id="CHEBI:15378"/>
        <dbReference type="ChEBI" id="CHEBI:136412"/>
        <dbReference type="ChEBI" id="CHEBI:157695"/>
        <dbReference type="ChEBI" id="CHEBI:167181"/>
        <dbReference type="EC" id="4.2.99.18"/>
    </reaction>
</comment>
<evidence type="ECO:0000256" key="2">
    <source>
        <dbReference type="ARBA" id="ARBA00001947"/>
    </source>
</evidence>
<evidence type="ECO:0000256" key="12">
    <source>
        <dbReference type="ARBA" id="ARBA00023239"/>
    </source>
</evidence>
<evidence type="ECO:0000313" key="19">
    <source>
        <dbReference type="EMBL" id="OGG13381.1"/>
    </source>
</evidence>
<dbReference type="SMART" id="SM00898">
    <property type="entry name" value="Fapy_DNA_glyco"/>
    <property type="match status" value="1"/>
</dbReference>
<dbReference type="GO" id="GO:0008270">
    <property type="term" value="F:zinc ion binding"/>
    <property type="evidence" value="ECO:0007669"/>
    <property type="project" value="UniProtKB-KW"/>
</dbReference>
<dbReference type="EMBL" id="MFJE01000055">
    <property type="protein sequence ID" value="OGG13381.1"/>
    <property type="molecule type" value="Genomic_DNA"/>
</dbReference>
<evidence type="ECO:0000256" key="10">
    <source>
        <dbReference type="ARBA" id="ARBA00023125"/>
    </source>
</evidence>
<evidence type="ECO:0000256" key="9">
    <source>
        <dbReference type="ARBA" id="ARBA00022833"/>
    </source>
</evidence>
<comment type="cofactor">
    <cofactor evidence="2">
        <name>Zn(2+)</name>
        <dbReference type="ChEBI" id="CHEBI:29105"/>
    </cofactor>
</comment>
<dbReference type="NCBIfam" id="TIGR00577">
    <property type="entry name" value="fpg"/>
    <property type="match status" value="1"/>
</dbReference>
<dbReference type="PROSITE" id="PS51066">
    <property type="entry name" value="ZF_FPG_2"/>
    <property type="match status" value="1"/>
</dbReference>
<comment type="subunit">
    <text evidence="4">Monomer.</text>
</comment>
<evidence type="ECO:0000256" key="6">
    <source>
        <dbReference type="ARBA" id="ARBA00022763"/>
    </source>
</evidence>
<dbReference type="NCBIfam" id="NF002211">
    <property type="entry name" value="PRK01103.1"/>
    <property type="match status" value="1"/>
</dbReference>
<evidence type="ECO:0000256" key="7">
    <source>
        <dbReference type="ARBA" id="ARBA00022771"/>
    </source>
</evidence>
<evidence type="ECO:0000256" key="13">
    <source>
        <dbReference type="ARBA" id="ARBA00023268"/>
    </source>
</evidence>
<evidence type="ECO:0000256" key="15">
    <source>
        <dbReference type="ARBA" id="ARBA00044632"/>
    </source>
</evidence>
<keyword evidence="10" id="KW-0238">DNA-binding</keyword>